<sequence length="70" mass="7720">MDELEIRAEIELLTKAIQAIYDGAQSYAVGGRSVTKANLGELLAERRRLYGELAELTTNGGRSLARWPGR</sequence>
<evidence type="ECO:0000313" key="2">
    <source>
        <dbReference type="Proteomes" id="UP000006462"/>
    </source>
</evidence>
<dbReference type="EMBL" id="ADFP01000046">
    <property type="protein sequence ID" value="EFB91347.1"/>
    <property type="molecule type" value="Genomic_DNA"/>
</dbReference>
<comment type="caution">
    <text evidence="1">The sequence shown here is derived from an EMBL/GenBank/DDBJ whole genome shotgun (WGS) entry which is preliminary data.</text>
</comment>
<organism evidence="1 2">
    <name type="scientific">Pyramidobacter piscolens W5455</name>
    <dbReference type="NCBI Taxonomy" id="352165"/>
    <lineage>
        <taxon>Bacteria</taxon>
        <taxon>Thermotogati</taxon>
        <taxon>Synergistota</taxon>
        <taxon>Synergistia</taxon>
        <taxon>Synergistales</taxon>
        <taxon>Dethiosulfovibrionaceae</taxon>
        <taxon>Pyramidobacter</taxon>
    </lineage>
</organism>
<evidence type="ECO:0000313" key="1">
    <source>
        <dbReference type="EMBL" id="EFB91347.1"/>
    </source>
</evidence>
<protein>
    <submittedName>
        <fullName evidence="1">Uncharacterized protein</fullName>
    </submittedName>
</protein>
<gene>
    <name evidence="1" type="ORF">HMPREF7215_2783</name>
</gene>
<proteinExistence type="predicted"/>
<dbReference type="Proteomes" id="UP000006462">
    <property type="component" value="Unassembled WGS sequence"/>
</dbReference>
<name>A0ABP2HVN9_9BACT</name>
<dbReference type="RefSeq" id="WP_009164245.1">
    <property type="nucleotide sequence ID" value="NZ_ADFP01000046.1"/>
</dbReference>
<keyword evidence="2" id="KW-1185">Reference proteome</keyword>
<accession>A0ABP2HVN9</accession>
<reference evidence="1 2" key="1">
    <citation type="submission" date="2009-12" db="EMBL/GenBank/DDBJ databases">
        <authorList>
            <person name="Shrivastava S."/>
            <person name="Madupu R."/>
            <person name="Durkin A.S."/>
            <person name="Torralba M."/>
            <person name="Methe B."/>
            <person name="Sutton G.G."/>
            <person name="Strausberg R.L."/>
            <person name="Nelson K.E."/>
        </authorList>
    </citation>
    <scope>NUCLEOTIDE SEQUENCE [LARGE SCALE GENOMIC DNA]</scope>
    <source>
        <strain evidence="1 2">W5455</strain>
    </source>
</reference>